<evidence type="ECO:0000259" key="4">
    <source>
        <dbReference type="PROSITE" id="PS50943"/>
    </source>
</evidence>
<dbReference type="Pfam" id="PF12844">
    <property type="entry name" value="HTH_19"/>
    <property type="match status" value="1"/>
</dbReference>
<keyword evidence="6" id="KW-1185">Reference proteome</keyword>
<evidence type="ECO:0000313" key="6">
    <source>
        <dbReference type="Proteomes" id="UP000198656"/>
    </source>
</evidence>
<organism evidence="5 6">
    <name type="scientific">Desulfosporosinus hippei DSM 8344</name>
    <dbReference type="NCBI Taxonomy" id="1121419"/>
    <lineage>
        <taxon>Bacteria</taxon>
        <taxon>Bacillati</taxon>
        <taxon>Bacillota</taxon>
        <taxon>Clostridia</taxon>
        <taxon>Eubacteriales</taxon>
        <taxon>Desulfitobacteriaceae</taxon>
        <taxon>Desulfosporosinus</taxon>
    </lineage>
</organism>
<dbReference type="InterPro" id="IPR001387">
    <property type="entry name" value="Cro/C1-type_HTH"/>
</dbReference>
<dbReference type="PANTHER" id="PTHR46797:SF23">
    <property type="entry name" value="HTH-TYPE TRANSCRIPTIONAL REGULATOR SUTR"/>
    <property type="match status" value="1"/>
</dbReference>
<keyword evidence="3" id="KW-0804">Transcription</keyword>
<dbReference type="InterPro" id="IPR010982">
    <property type="entry name" value="Lambda_DNA-bd_dom_sf"/>
</dbReference>
<evidence type="ECO:0000256" key="2">
    <source>
        <dbReference type="ARBA" id="ARBA00023125"/>
    </source>
</evidence>
<evidence type="ECO:0000313" key="5">
    <source>
        <dbReference type="EMBL" id="SDG61110.1"/>
    </source>
</evidence>
<evidence type="ECO:0000256" key="1">
    <source>
        <dbReference type="ARBA" id="ARBA00023015"/>
    </source>
</evidence>
<sequence length="102" mass="12077">MYEKYLSERIAKLRTMKKVSARDMSLSIGQNENYINHIENGKSMPSMQVFFYICEYFNISPKEFFDEKTINPPLIKAVIDDLNQLDEKQIMNIHELIKGLRK</sequence>
<reference evidence="6" key="1">
    <citation type="submission" date="2016-10" db="EMBL/GenBank/DDBJ databases">
        <authorList>
            <person name="Varghese N."/>
            <person name="Submissions S."/>
        </authorList>
    </citation>
    <scope>NUCLEOTIDE SEQUENCE [LARGE SCALE GENOMIC DNA]</scope>
    <source>
        <strain evidence="6">DSM 8344</strain>
    </source>
</reference>
<evidence type="ECO:0000256" key="3">
    <source>
        <dbReference type="ARBA" id="ARBA00023163"/>
    </source>
</evidence>
<dbReference type="SUPFAM" id="SSF47413">
    <property type="entry name" value="lambda repressor-like DNA-binding domains"/>
    <property type="match status" value="1"/>
</dbReference>
<gene>
    <name evidence="5" type="ORF">SAMN05443529_104174</name>
</gene>
<keyword evidence="2 5" id="KW-0238">DNA-binding</keyword>
<dbReference type="PROSITE" id="PS50943">
    <property type="entry name" value="HTH_CROC1"/>
    <property type="match status" value="1"/>
</dbReference>
<proteinExistence type="predicted"/>
<dbReference type="STRING" id="1121419.SAMN05443529_104174"/>
<dbReference type="EMBL" id="FNCP01000004">
    <property type="protein sequence ID" value="SDG61110.1"/>
    <property type="molecule type" value="Genomic_DNA"/>
</dbReference>
<dbReference type="AlphaFoldDB" id="A0A1G7VQC3"/>
<keyword evidence="1" id="KW-0805">Transcription regulation</keyword>
<dbReference type="PANTHER" id="PTHR46797">
    <property type="entry name" value="HTH-TYPE TRANSCRIPTIONAL REGULATOR"/>
    <property type="match status" value="1"/>
</dbReference>
<dbReference type="InterPro" id="IPR050807">
    <property type="entry name" value="TransReg_Diox_bact_type"/>
</dbReference>
<dbReference type="Gene3D" id="1.10.260.40">
    <property type="entry name" value="lambda repressor-like DNA-binding domains"/>
    <property type="match status" value="1"/>
</dbReference>
<dbReference type="OrthoDB" id="2187867at2"/>
<protein>
    <submittedName>
        <fullName evidence="5">DNA-binding transcriptional regulator, XRE-family HTH domain</fullName>
    </submittedName>
</protein>
<dbReference type="GO" id="GO:0003700">
    <property type="term" value="F:DNA-binding transcription factor activity"/>
    <property type="evidence" value="ECO:0007669"/>
    <property type="project" value="TreeGrafter"/>
</dbReference>
<dbReference type="RefSeq" id="WP_092330882.1">
    <property type="nucleotide sequence ID" value="NZ_FNCP01000004.1"/>
</dbReference>
<dbReference type="Proteomes" id="UP000198656">
    <property type="component" value="Unassembled WGS sequence"/>
</dbReference>
<dbReference type="GO" id="GO:0005829">
    <property type="term" value="C:cytosol"/>
    <property type="evidence" value="ECO:0007669"/>
    <property type="project" value="TreeGrafter"/>
</dbReference>
<dbReference type="GO" id="GO:0003677">
    <property type="term" value="F:DNA binding"/>
    <property type="evidence" value="ECO:0007669"/>
    <property type="project" value="UniProtKB-KW"/>
</dbReference>
<accession>A0A1G7VQC3</accession>
<feature type="domain" description="HTH cro/C1-type" evidence="4">
    <location>
        <begin position="10"/>
        <end position="64"/>
    </location>
</feature>
<name>A0A1G7VQC3_9FIRM</name>
<dbReference type="CDD" id="cd00093">
    <property type="entry name" value="HTH_XRE"/>
    <property type="match status" value="1"/>
</dbReference>
<dbReference type="SMART" id="SM00530">
    <property type="entry name" value="HTH_XRE"/>
    <property type="match status" value="1"/>
</dbReference>